<comment type="similarity">
    <text evidence="2 7">Belongs to the MIP/aquaporin (TC 1.A.8) family.</text>
</comment>
<dbReference type="PANTHER" id="PTHR43829:SF9">
    <property type="entry name" value="AQUAPORIN-9"/>
    <property type="match status" value="1"/>
</dbReference>
<dbReference type="InterPro" id="IPR000425">
    <property type="entry name" value="MIP"/>
</dbReference>
<gene>
    <name evidence="9" type="ORF">L0C25_16985</name>
</gene>
<dbReference type="PANTHER" id="PTHR43829">
    <property type="entry name" value="AQUAPORIN OR AQUAGLYCEROPORIN RELATED"/>
    <property type="match status" value="1"/>
</dbReference>
<dbReference type="Gene3D" id="1.20.1080.10">
    <property type="entry name" value="Glycerol uptake facilitator protein"/>
    <property type="match status" value="1"/>
</dbReference>
<dbReference type="Pfam" id="PF00230">
    <property type="entry name" value="MIP"/>
    <property type="match status" value="1"/>
</dbReference>
<feature type="transmembrane region" description="Helical" evidence="8">
    <location>
        <begin position="176"/>
        <end position="199"/>
    </location>
</feature>
<dbReference type="KEGG" id="sgrg:L0C25_16985"/>
<evidence type="ECO:0000256" key="8">
    <source>
        <dbReference type="SAM" id="Phobius"/>
    </source>
</evidence>
<keyword evidence="6 8" id="KW-0472">Membrane</keyword>
<dbReference type="PRINTS" id="PR00783">
    <property type="entry name" value="MINTRINSICP"/>
</dbReference>
<feature type="transmembrane region" description="Helical" evidence="8">
    <location>
        <begin position="145"/>
        <end position="164"/>
    </location>
</feature>
<accession>A0AA46YJD5</accession>
<evidence type="ECO:0000256" key="7">
    <source>
        <dbReference type="RuleBase" id="RU000477"/>
    </source>
</evidence>
<evidence type="ECO:0000313" key="10">
    <source>
        <dbReference type="Proteomes" id="UP001164390"/>
    </source>
</evidence>
<reference evidence="9" key="1">
    <citation type="submission" date="2022-01" db="EMBL/GenBank/DDBJ databases">
        <title>Nocardioidaceae gen. sp. A5X3R13.</title>
        <authorList>
            <person name="Lopez Marin M.A."/>
            <person name="Uhlik O."/>
        </authorList>
    </citation>
    <scope>NUCLEOTIDE SEQUENCE</scope>
    <source>
        <strain evidence="9">A5X3R13</strain>
    </source>
</reference>
<dbReference type="GO" id="GO:0005886">
    <property type="term" value="C:plasma membrane"/>
    <property type="evidence" value="ECO:0007669"/>
    <property type="project" value="TreeGrafter"/>
</dbReference>
<keyword evidence="4 7" id="KW-0812">Transmembrane</keyword>
<comment type="subcellular location">
    <subcellularLocation>
        <location evidence="1">Membrane</location>
        <topology evidence="1">Multi-pass membrane protein</topology>
    </subcellularLocation>
</comment>
<feature type="transmembrane region" description="Helical" evidence="8">
    <location>
        <begin position="6"/>
        <end position="30"/>
    </location>
</feature>
<evidence type="ECO:0000256" key="4">
    <source>
        <dbReference type="ARBA" id="ARBA00022692"/>
    </source>
</evidence>
<dbReference type="RefSeq" id="WP_271632887.1">
    <property type="nucleotide sequence ID" value="NZ_CP094970.1"/>
</dbReference>
<name>A0AA46YJD5_9ACTN</name>
<sequence length="249" mass="25510">MSLGEVFVSEVIGTGMLTLLGVGVVANVLLGKTKGRGVGGDWLLVNIGWGLAVMAGVFAAYKSGAHLNPAVTFGIMSSGADTYGGVADVDVDFGSTIVYLCGEMVGAFLGAVLAWAAYKQHYDDPDAEPAAKLGTFSTGPEIRNYAWNFVTEVIATFVLVYIIVSLGPGDSPAELGALYVALLVVGIGASLGGPTGYAINPARDLGPRIAHFLLPIKGKGGSDWSYAWVPIAGPIVGGVIAGLLSQVTF</sequence>
<feature type="transmembrane region" description="Helical" evidence="8">
    <location>
        <begin position="42"/>
        <end position="61"/>
    </location>
</feature>
<dbReference type="InterPro" id="IPR022357">
    <property type="entry name" value="MIP_CS"/>
</dbReference>
<keyword evidence="3 7" id="KW-0813">Transport</keyword>
<organism evidence="9 10">
    <name type="scientific">Solicola gregarius</name>
    <dbReference type="NCBI Taxonomy" id="2908642"/>
    <lineage>
        <taxon>Bacteria</taxon>
        <taxon>Bacillati</taxon>
        <taxon>Actinomycetota</taxon>
        <taxon>Actinomycetes</taxon>
        <taxon>Propionibacteriales</taxon>
        <taxon>Nocardioidaceae</taxon>
        <taxon>Solicola</taxon>
    </lineage>
</organism>
<evidence type="ECO:0000256" key="5">
    <source>
        <dbReference type="ARBA" id="ARBA00022989"/>
    </source>
</evidence>
<proteinExistence type="inferred from homology"/>
<evidence type="ECO:0000256" key="1">
    <source>
        <dbReference type="ARBA" id="ARBA00004141"/>
    </source>
</evidence>
<dbReference type="GO" id="GO:0015254">
    <property type="term" value="F:glycerol channel activity"/>
    <property type="evidence" value="ECO:0007669"/>
    <property type="project" value="TreeGrafter"/>
</dbReference>
<evidence type="ECO:0000313" key="9">
    <source>
        <dbReference type="EMBL" id="UYM04227.1"/>
    </source>
</evidence>
<keyword evidence="10" id="KW-1185">Reference proteome</keyword>
<evidence type="ECO:0000256" key="6">
    <source>
        <dbReference type="ARBA" id="ARBA00023136"/>
    </source>
</evidence>
<keyword evidence="5 8" id="KW-1133">Transmembrane helix</keyword>
<dbReference type="InterPro" id="IPR050363">
    <property type="entry name" value="MIP/Aquaporin"/>
</dbReference>
<dbReference type="SUPFAM" id="SSF81338">
    <property type="entry name" value="Aquaporin-like"/>
    <property type="match status" value="1"/>
</dbReference>
<dbReference type="EMBL" id="CP094970">
    <property type="protein sequence ID" value="UYM04227.1"/>
    <property type="molecule type" value="Genomic_DNA"/>
</dbReference>
<dbReference type="InterPro" id="IPR023271">
    <property type="entry name" value="Aquaporin-like"/>
</dbReference>
<dbReference type="PROSITE" id="PS00221">
    <property type="entry name" value="MIP"/>
    <property type="match status" value="1"/>
</dbReference>
<evidence type="ECO:0000256" key="3">
    <source>
        <dbReference type="ARBA" id="ARBA00022448"/>
    </source>
</evidence>
<feature type="transmembrane region" description="Helical" evidence="8">
    <location>
        <begin position="97"/>
        <end position="118"/>
    </location>
</feature>
<dbReference type="Proteomes" id="UP001164390">
    <property type="component" value="Chromosome"/>
</dbReference>
<evidence type="ECO:0000256" key="2">
    <source>
        <dbReference type="ARBA" id="ARBA00006175"/>
    </source>
</evidence>
<protein>
    <submittedName>
        <fullName evidence="9">Aquaporin family protein</fullName>
    </submittedName>
</protein>
<dbReference type="AlphaFoldDB" id="A0AA46YJD5"/>